<evidence type="ECO:0000256" key="1">
    <source>
        <dbReference type="SAM" id="SignalP"/>
    </source>
</evidence>
<dbReference type="Gene3D" id="2.60.20.10">
    <property type="entry name" value="Crystallins"/>
    <property type="match status" value="1"/>
</dbReference>
<feature type="signal peptide" evidence="1">
    <location>
        <begin position="1"/>
        <end position="21"/>
    </location>
</feature>
<evidence type="ECO:0000313" key="2">
    <source>
        <dbReference type="EMBL" id="NOL41024.1"/>
    </source>
</evidence>
<accession>A0A7Y4KYI5</accession>
<dbReference type="AlphaFoldDB" id="A0A7Y4KYI5"/>
<proteinExistence type="predicted"/>
<sequence length="142" mass="15032">MKRSVWRMGIGALILAGGAVAGVLPASASWGECSSGYLCLWGNRNYSGGPWFEKNANGSYNTGWSNNDETSSVANRSGSSSMYLYNDTNQSSEHGVVCLPRGYSAPDLNETNPEFDDRISSLRIFSGACASSVTAIGSPRSS</sequence>
<keyword evidence="1" id="KW-0732">Signal</keyword>
<dbReference type="Pfam" id="PF03995">
    <property type="entry name" value="Inhibitor_I36"/>
    <property type="match status" value="1"/>
</dbReference>
<evidence type="ECO:0000313" key="3">
    <source>
        <dbReference type="Proteomes" id="UP000534306"/>
    </source>
</evidence>
<gene>
    <name evidence="2" type="ORF">HPO96_12280</name>
</gene>
<comment type="caution">
    <text evidence="2">The sequence shown here is derived from an EMBL/GenBank/DDBJ whole genome shotgun (WGS) entry which is preliminary data.</text>
</comment>
<reference evidence="2 3" key="1">
    <citation type="submission" date="2020-05" db="EMBL/GenBank/DDBJ databases">
        <title>Genome sequence of Kribbella sandramycini ATCC 39419.</title>
        <authorList>
            <person name="Maclea K.S."/>
            <person name="Fair J.L."/>
        </authorList>
    </citation>
    <scope>NUCLEOTIDE SEQUENCE [LARGE SCALE GENOMIC DNA]</scope>
    <source>
        <strain evidence="2 3">ATCC 39419</strain>
    </source>
</reference>
<organism evidence="2 3">
    <name type="scientific">Kribbella sandramycini</name>
    <dbReference type="NCBI Taxonomy" id="60450"/>
    <lineage>
        <taxon>Bacteria</taxon>
        <taxon>Bacillati</taxon>
        <taxon>Actinomycetota</taxon>
        <taxon>Actinomycetes</taxon>
        <taxon>Propionibacteriales</taxon>
        <taxon>Kribbellaceae</taxon>
        <taxon>Kribbella</taxon>
    </lineage>
</organism>
<name>A0A7Y4KYI5_9ACTN</name>
<dbReference type="EMBL" id="JABJRC010000002">
    <property type="protein sequence ID" value="NOL41024.1"/>
    <property type="molecule type" value="Genomic_DNA"/>
</dbReference>
<protein>
    <submittedName>
        <fullName evidence="2">Peptidase inhibitor family I36 protein</fullName>
    </submittedName>
</protein>
<dbReference type="Proteomes" id="UP000534306">
    <property type="component" value="Unassembled WGS sequence"/>
</dbReference>
<feature type="chain" id="PRO_5039347609" evidence="1">
    <location>
        <begin position="22"/>
        <end position="142"/>
    </location>
</feature>
<keyword evidence="3" id="KW-1185">Reference proteome</keyword>